<dbReference type="RefSeq" id="XP_040152915.1">
    <property type="nucleotide sequence ID" value="XM_040296981.1"/>
</dbReference>
<dbReference type="VEuPathDB" id="VectorBase:AARA21_001382"/>
<organism evidence="1 2">
    <name type="scientific">Anopheles arabiensis</name>
    <name type="common">Mosquito</name>
    <dbReference type="NCBI Taxonomy" id="7173"/>
    <lineage>
        <taxon>Eukaryota</taxon>
        <taxon>Metazoa</taxon>
        <taxon>Ecdysozoa</taxon>
        <taxon>Arthropoda</taxon>
        <taxon>Hexapoda</taxon>
        <taxon>Insecta</taxon>
        <taxon>Pterygota</taxon>
        <taxon>Neoptera</taxon>
        <taxon>Endopterygota</taxon>
        <taxon>Diptera</taxon>
        <taxon>Nematocera</taxon>
        <taxon>Culicoidea</taxon>
        <taxon>Culicidae</taxon>
        <taxon>Anophelinae</taxon>
        <taxon>Anopheles</taxon>
    </lineage>
</organism>
<protein>
    <submittedName>
        <fullName evidence="1">Uncharacterized protein</fullName>
    </submittedName>
</protein>
<name>A0A182I2W4_ANOAR</name>
<dbReference type="EnsemblMetazoa" id="AARA007911-RA">
    <property type="protein sequence ID" value="AARA007911-PA"/>
    <property type="gene ID" value="AARA007911"/>
</dbReference>
<evidence type="ECO:0000313" key="2">
    <source>
        <dbReference type="Proteomes" id="UP000075840"/>
    </source>
</evidence>
<proteinExistence type="predicted"/>
<dbReference type="GeneID" id="120894421"/>
<dbReference type="EMBL" id="APCN01000188">
    <property type="status" value="NOT_ANNOTATED_CDS"/>
    <property type="molecule type" value="Genomic_DNA"/>
</dbReference>
<dbReference type="KEGG" id="aara:120894421"/>
<evidence type="ECO:0000313" key="1">
    <source>
        <dbReference type="EnsemblMetazoa" id="AARA007911-PA"/>
    </source>
</evidence>
<accession>A0A182I2W4</accession>
<dbReference type="VEuPathDB" id="VectorBase:AARA007911"/>
<sequence>MAPLLLLCTLCALLLPTLNAQAVTGNKAANGTTCPEADVAIRDVTPQQCCGSFLEAHKAIIDCMGKTGTGAGTSCIAHCILQNFHTQKLLVGSTVSVSQMITIGPKLFAHYERCHTDLFEYVIGNVFDGDFRRVICDERLNRFFECMVRSWFEDCLGFDDANPKCGELQKVVKSSSCSLSSFFTKPETA</sequence>
<keyword evidence="2" id="KW-1185">Reference proteome</keyword>
<reference evidence="1" key="1">
    <citation type="submission" date="2022-08" db="UniProtKB">
        <authorList>
            <consortium name="EnsemblMetazoa"/>
        </authorList>
    </citation>
    <scope>IDENTIFICATION</scope>
    <source>
        <strain evidence="1">Dongola</strain>
    </source>
</reference>
<dbReference type="Proteomes" id="UP000075840">
    <property type="component" value="Unassembled WGS sequence"/>
</dbReference>
<dbReference type="AlphaFoldDB" id="A0A182I2W4"/>